<protein>
    <submittedName>
        <fullName evidence="1">Acyl-CoA thioester hydrolase</fullName>
    </submittedName>
</protein>
<sequence length="132" mass="15092">MWEMTITPAFYDTDALGHINNTRLPAWFELARNELFTIFTPDLDPKKWQLILARIEVDFVGELFYGQPIQIRTLISKLGNTSFVIRQEAWQEGKLGAQGQAVMVHYDFARAQAQPLTEAQRTALSAHLVTQN</sequence>
<evidence type="ECO:0000313" key="2">
    <source>
        <dbReference type="Proteomes" id="UP000242999"/>
    </source>
</evidence>
<reference evidence="2" key="1">
    <citation type="submission" date="2016-10" db="EMBL/GenBank/DDBJ databases">
        <authorList>
            <person name="Varghese N."/>
            <person name="Submissions S."/>
        </authorList>
    </citation>
    <scope>NUCLEOTIDE SEQUENCE [LARGE SCALE GENOMIC DNA]</scope>
    <source>
        <strain evidence="2">DSM 7165</strain>
    </source>
</reference>
<keyword evidence="1" id="KW-0378">Hydrolase</keyword>
<dbReference type="SUPFAM" id="SSF54637">
    <property type="entry name" value="Thioesterase/thiol ester dehydrase-isomerase"/>
    <property type="match status" value="1"/>
</dbReference>
<dbReference type="OrthoDB" id="9799036at2"/>
<dbReference type="Proteomes" id="UP000242999">
    <property type="component" value="Unassembled WGS sequence"/>
</dbReference>
<name>A0A1H6UU79_9GAMM</name>
<dbReference type="AlphaFoldDB" id="A0A1H6UU79"/>
<gene>
    <name evidence="1" type="ORF">SAMN05421831_11818</name>
</gene>
<dbReference type="Gene3D" id="3.10.129.10">
    <property type="entry name" value="Hotdog Thioesterase"/>
    <property type="match status" value="1"/>
</dbReference>
<dbReference type="STRING" id="64971.SAMN05421831_11818"/>
<organism evidence="1 2">
    <name type="scientific">Allopseudospirillum japonicum</name>
    <dbReference type="NCBI Taxonomy" id="64971"/>
    <lineage>
        <taxon>Bacteria</taxon>
        <taxon>Pseudomonadati</taxon>
        <taxon>Pseudomonadota</taxon>
        <taxon>Gammaproteobacteria</taxon>
        <taxon>Oceanospirillales</taxon>
        <taxon>Oceanospirillaceae</taxon>
        <taxon>Allopseudospirillum</taxon>
    </lineage>
</organism>
<accession>A0A1H6UU79</accession>
<proteinExistence type="predicted"/>
<dbReference type="RefSeq" id="WP_093312430.1">
    <property type="nucleotide sequence ID" value="NZ_FNYH01000018.1"/>
</dbReference>
<dbReference type="GO" id="GO:0016787">
    <property type="term" value="F:hydrolase activity"/>
    <property type="evidence" value="ECO:0007669"/>
    <property type="project" value="UniProtKB-KW"/>
</dbReference>
<dbReference type="Pfam" id="PF13279">
    <property type="entry name" value="4HBT_2"/>
    <property type="match status" value="1"/>
</dbReference>
<dbReference type="CDD" id="cd00586">
    <property type="entry name" value="4HBT"/>
    <property type="match status" value="1"/>
</dbReference>
<keyword evidence="2" id="KW-1185">Reference proteome</keyword>
<dbReference type="InterPro" id="IPR029069">
    <property type="entry name" value="HotDog_dom_sf"/>
</dbReference>
<evidence type="ECO:0000313" key="1">
    <source>
        <dbReference type="EMBL" id="SEI91870.1"/>
    </source>
</evidence>
<dbReference type="EMBL" id="FNYH01000018">
    <property type="protein sequence ID" value="SEI91870.1"/>
    <property type="molecule type" value="Genomic_DNA"/>
</dbReference>